<name>A0AA36I462_9DINO</name>
<comment type="caution">
    <text evidence="2">The sequence shown here is derived from an EMBL/GenBank/DDBJ whole genome shotgun (WGS) entry which is preliminary data.</text>
</comment>
<organism evidence="2 3">
    <name type="scientific">Effrenium voratum</name>
    <dbReference type="NCBI Taxonomy" id="2562239"/>
    <lineage>
        <taxon>Eukaryota</taxon>
        <taxon>Sar</taxon>
        <taxon>Alveolata</taxon>
        <taxon>Dinophyceae</taxon>
        <taxon>Suessiales</taxon>
        <taxon>Symbiodiniaceae</taxon>
        <taxon>Effrenium</taxon>
    </lineage>
</organism>
<reference evidence="2" key="1">
    <citation type="submission" date="2023-08" db="EMBL/GenBank/DDBJ databases">
        <authorList>
            <person name="Chen Y."/>
            <person name="Shah S."/>
            <person name="Dougan E. K."/>
            <person name="Thang M."/>
            <person name="Chan C."/>
        </authorList>
    </citation>
    <scope>NUCLEOTIDE SEQUENCE</scope>
</reference>
<dbReference type="EMBL" id="CAUJNA010000673">
    <property type="protein sequence ID" value="CAJ1380006.1"/>
    <property type="molecule type" value="Genomic_DNA"/>
</dbReference>
<keyword evidence="3" id="KW-1185">Reference proteome</keyword>
<evidence type="ECO:0000256" key="1">
    <source>
        <dbReference type="SAM" id="MobiDB-lite"/>
    </source>
</evidence>
<dbReference type="Proteomes" id="UP001178507">
    <property type="component" value="Unassembled WGS sequence"/>
</dbReference>
<evidence type="ECO:0000313" key="3">
    <source>
        <dbReference type="Proteomes" id="UP001178507"/>
    </source>
</evidence>
<sequence>MFATIVKGRMGNMEVAGVTLHELLDSSAIANQTRDLDCVEVFTVANSVKNAALEKNFSAESYDYLQDGNASVTTRAGLLQAGSLVARIRDGGLCTLAPECKTFTFACSSVTQRTKGNFGGKEDSAVVQNGNSIALAALMLFILALARGVFACLENPAGSCLFSFLKPWLEKLEACMDLFFSGRQASSGIGPRLIYYCVDRCTFVLQKPTFQKKYKFMCSGTWFQPVAKVCTCPGRKKKKHLELMVRKKKGGKVQVNGTDQLKGSGLYPAELGAAIVLAWMHSKTAPAPTAPGPDFEDPWAEKAADTQPKKRAKQQEKSSSSRPKKRAKQQEKSSCSRPAGAAGKQTLKKPAAQLQEPDFDPWG</sequence>
<dbReference type="AlphaFoldDB" id="A0AA36I462"/>
<evidence type="ECO:0000313" key="2">
    <source>
        <dbReference type="EMBL" id="CAJ1380006.1"/>
    </source>
</evidence>
<feature type="compositionally biased region" description="Basic and acidic residues" evidence="1">
    <location>
        <begin position="299"/>
        <end position="316"/>
    </location>
</feature>
<gene>
    <name evidence="2" type="ORF">EVOR1521_LOCUS8074</name>
</gene>
<protein>
    <submittedName>
        <fullName evidence="2">Uncharacterized protein</fullName>
    </submittedName>
</protein>
<feature type="region of interest" description="Disordered" evidence="1">
    <location>
        <begin position="286"/>
        <end position="363"/>
    </location>
</feature>
<proteinExistence type="predicted"/>
<accession>A0AA36I462</accession>